<dbReference type="RefSeq" id="WP_311365296.1">
    <property type="nucleotide sequence ID" value="NZ_JAVRIC010000015.1"/>
</dbReference>
<keyword evidence="3" id="KW-1185">Reference proteome</keyword>
<evidence type="ECO:0000313" key="2">
    <source>
        <dbReference type="EMBL" id="MDT0497903.1"/>
    </source>
</evidence>
<dbReference type="Pfam" id="PF01402">
    <property type="entry name" value="RHH_1"/>
    <property type="match status" value="1"/>
</dbReference>
<protein>
    <submittedName>
        <fullName evidence="2">Ribbon-helix-helix domain-containing protein</fullName>
    </submittedName>
</protein>
<organism evidence="2 3">
    <name type="scientific">Banduia mediterranea</name>
    <dbReference type="NCBI Taxonomy" id="3075609"/>
    <lineage>
        <taxon>Bacteria</taxon>
        <taxon>Pseudomonadati</taxon>
        <taxon>Pseudomonadota</taxon>
        <taxon>Gammaproteobacteria</taxon>
        <taxon>Nevskiales</taxon>
        <taxon>Algiphilaceae</taxon>
        <taxon>Banduia</taxon>
    </lineage>
</organism>
<evidence type="ECO:0000259" key="1">
    <source>
        <dbReference type="Pfam" id="PF01402"/>
    </source>
</evidence>
<comment type="caution">
    <text evidence="2">The sequence shown here is derived from an EMBL/GenBank/DDBJ whole genome shotgun (WGS) entry which is preliminary data.</text>
</comment>
<dbReference type="InterPro" id="IPR002145">
    <property type="entry name" value="CopG"/>
</dbReference>
<name>A0ABU2WJ51_9GAMM</name>
<dbReference type="EMBL" id="JAVRIC010000015">
    <property type="protein sequence ID" value="MDT0497903.1"/>
    <property type="molecule type" value="Genomic_DNA"/>
</dbReference>
<accession>A0ABU2WJ51</accession>
<feature type="domain" description="Ribbon-helix-helix protein CopG" evidence="1">
    <location>
        <begin position="3"/>
        <end position="42"/>
    </location>
</feature>
<gene>
    <name evidence="2" type="ORF">RM530_11095</name>
</gene>
<dbReference type="Gene3D" id="1.10.1220.10">
    <property type="entry name" value="Met repressor-like"/>
    <property type="match status" value="1"/>
</dbReference>
<dbReference type="Proteomes" id="UP001254608">
    <property type="component" value="Unassembled WGS sequence"/>
</dbReference>
<evidence type="ECO:0000313" key="3">
    <source>
        <dbReference type="Proteomes" id="UP001254608"/>
    </source>
</evidence>
<sequence>MRRTLITLDADDKAWLDHEARLRHIPMTELVRQAIRDYRLREESLSRPTLQTALAETSGIWRNGDGLTYQQRLRDEWGPAG</sequence>
<dbReference type="InterPro" id="IPR013321">
    <property type="entry name" value="Arc_rbn_hlx_hlx"/>
</dbReference>
<proteinExistence type="predicted"/>
<reference evidence="2 3" key="1">
    <citation type="submission" date="2023-09" db="EMBL/GenBank/DDBJ databases">
        <authorList>
            <person name="Rey-Velasco X."/>
        </authorList>
    </citation>
    <scope>NUCLEOTIDE SEQUENCE [LARGE SCALE GENOMIC DNA]</scope>
    <source>
        <strain evidence="2 3">W345</strain>
    </source>
</reference>